<dbReference type="AlphaFoldDB" id="A0A840AA04"/>
<organism evidence="4 5">
    <name type="scientific">Roseococcus suduntuyensis</name>
    <dbReference type="NCBI Taxonomy" id="455361"/>
    <lineage>
        <taxon>Bacteria</taxon>
        <taxon>Pseudomonadati</taxon>
        <taxon>Pseudomonadota</taxon>
        <taxon>Alphaproteobacteria</taxon>
        <taxon>Acetobacterales</taxon>
        <taxon>Roseomonadaceae</taxon>
        <taxon>Roseococcus</taxon>
    </lineage>
</organism>
<reference evidence="4 5" key="1">
    <citation type="submission" date="2020-08" db="EMBL/GenBank/DDBJ databases">
        <title>Genomic Encyclopedia of Type Strains, Phase IV (KMG-IV): sequencing the most valuable type-strain genomes for metagenomic binning, comparative biology and taxonomic classification.</title>
        <authorList>
            <person name="Goeker M."/>
        </authorList>
    </citation>
    <scope>NUCLEOTIDE SEQUENCE [LARGE SCALE GENOMIC DNA]</scope>
    <source>
        <strain evidence="4 5">DSM 19979</strain>
    </source>
</reference>
<dbReference type="Gene3D" id="1.20.120.450">
    <property type="entry name" value="dinb family like domain"/>
    <property type="match status" value="1"/>
</dbReference>
<evidence type="ECO:0000313" key="4">
    <source>
        <dbReference type="EMBL" id="MBB3897323.1"/>
    </source>
</evidence>
<dbReference type="InterPro" id="IPR007837">
    <property type="entry name" value="DinB"/>
</dbReference>
<comment type="similarity">
    <text evidence="1">Belongs to the DinB family.</text>
</comment>
<keyword evidence="5" id="KW-1185">Reference proteome</keyword>
<feature type="binding site" evidence="3">
    <location>
        <position position="141"/>
    </location>
    <ligand>
        <name>a divalent metal cation</name>
        <dbReference type="ChEBI" id="CHEBI:60240"/>
    </ligand>
</feature>
<protein>
    <submittedName>
        <fullName evidence="4">Putative damage-inducible protein DinB</fullName>
    </submittedName>
</protein>
<evidence type="ECO:0000256" key="2">
    <source>
        <dbReference type="ARBA" id="ARBA00022723"/>
    </source>
</evidence>
<dbReference type="PANTHER" id="PTHR37302">
    <property type="entry name" value="SLR1116 PROTEIN"/>
    <property type="match status" value="1"/>
</dbReference>
<keyword evidence="2 3" id="KW-0479">Metal-binding</keyword>
<gene>
    <name evidence="4" type="ORF">GGQ83_000749</name>
</gene>
<dbReference type="InterPro" id="IPR034660">
    <property type="entry name" value="DinB/YfiT-like"/>
</dbReference>
<name>A0A840AA04_9PROT</name>
<dbReference type="Pfam" id="PF05163">
    <property type="entry name" value="DinB"/>
    <property type="match status" value="1"/>
</dbReference>
<evidence type="ECO:0000256" key="3">
    <source>
        <dbReference type="PIRSR" id="PIRSR607837-1"/>
    </source>
</evidence>
<dbReference type="GO" id="GO:0046872">
    <property type="term" value="F:metal ion binding"/>
    <property type="evidence" value="ECO:0007669"/>
    <property type="project" value="UniProtKB-KW"/>
</dbReference>
<feature type="binding site" evidence="3">
    <location>
        <position position="50"/>
    </location>
    <ligand>
        <name>a divalent metal cation</name>
        <dbReference type="ChEBI" id="CHEBI:60240"/>
    </ligand>
</feature>
<evidence type="ECO:0000256" key="1">
    <source>
        <dbReference type="ARBA" id="ARBA00008635"/>
    </source>
</evidence>
<feature type="binding site" evidence="3">
    <location>
        <position position="137"/>
    </location>
    <ligand>
        <name>a divalent metal cation</name>
        <dbReference type="ChEBI" id="CHEBI:60240"/>
    </ligand>
</feature>
<dbReference type="Proteomes" id="UP000553193">
    <property type="component" value="Unassembled WGS sequence"/>
</dbReference>
<comment type="caution">
    <text evidence="4">The sequence shown here is derived from an EMBL/GenBank/DDBJ whole genome shotgun (WGS) entry which is preliminary data.</text>
</comment>
<dbReference type="PANTHER" id="PTHR37302:SF1">
    <property type="entry name" value="PROTEIN DINB"/>
    <property type="match status" value="1"/>
</dbReference>
<dbReference type="RefSeq" id="WP_311727124.1">
    <property type="nucleotide sequence ID" value="NZ_JACIDJ010000001.1"/>
</dbReference>
<evidence type="ECO:0000313" key="5">
    <source>
        <dbReference type="Proteomes" id="UP000553193"/>
    </source>
</evidence>
<dbReference type="EMBL" id="JACIDJ010000001">
    <property type="protein sequence ID" value="MBB3897323.1"/>
    <property type="molecule type" value="Genomic_DNA"/>
</dbReference>
<proteinExistence type="inferred from homology"/>
<sequence length="171" mass="18917">MISPAHVRAMAAYNAEMNRRLYDAAATLTEAQRRADGGAFFGSIHATLCHLLWGDSIWMHRFAGWERPAGGIAESTRLVEGWDALRAARAAMDARMQGWAAALAPADLEGDLTWFSGATGREMRRPRWLLVTHMFNHQTHHRGQAHALLTRLGAGTGDTDLPWVVAETDWA</sequence>
<accession>A0A840AA04</accession>
<dbReference type="SUPFAM" id="SSF109854">
    <property type="entry name" value="DinB/YfiT-like putative metalloenzymes"/>
    <property type="match status" value="1"/>
</dbReference>